<feature type="transmembrane region" description="Helical" evidence="17">
    <location>
        <begin position="1269"/>
        <end position="1292"/>
    </location>
</feature>
<dbReference type="FunFam" id="2.10.25.10:FF:000321">
    <property type="entry name" value="Protein delta homolog 1"/>
    <property type="match status" value="1"/>
</dbReference>
<dbReference type="PANTHER" id="PTHR12916:SF4">
    <property type="entry name" value="UNINFLATABLE, ISOFORM C"/>
    <property type="match status" value="1"/>
</dbReference>
<evidence type="ECO:0000256" key="17">
    <source>
        <dbReference type="SAM" id="Phobius"/>
    </source>
</evidence>
<dbReference type="FunFam" id="2.10.25.10:FF:000756">
    <property type="entry name" value="Delta-like protein"/>
    <property type="match status" value="1"/>
</dbReference>
<dbReference type="InterPro" id="IPR001881">
    <property type="entry name" value="EGF-like_Ca-bd_dom"/>
</dbReference>
<feature type="disulfide bond" evidence="13">
    <location>
        <begin position="711"/>
        <end position="720"/>
    </location>
</feature>
<dbReference type="GO" id="GO:0051239">
    <property type="term" value="P:regulation of multicellular organismal process"/>
    <property type="evidence" value="ECO:0007669"/>
    <property type="project" value="UniProtKB-ARBA"/>
</dbReference>
<accession>A0A0K8VJK4</accession>
<keyword evidence="9 15" id="KW-1133">Transmembrane helix</keyword>
<evidence type="ECO:0000256" key="9">
    <source>
        <dbReference type="ARBA" id="ARBA00022989"/>
    </source>
</evidence>
<dbReference type="GO" id="GO:0048468">
    <property type="term" value="P:cell development"/>
    <property type="evidence" value="ECO:0007669"/>
    <property type="project" value="UniProtKB-ARBA"/>
</dbReference>
<evidence type="ECO:0000259" key="18">
    <source>
        <dbReference type="PROSITE" id="PS50026"/>
    </source>
</evidence>
<dbReference type="InterPro" id="IPR009030">
    <property type="entry name" value="Growth_fac_rcpt_cys_sf"/>
</dbReference>
<dbReference type="GO" id="GO:0007219">
    <property type="term" value="P:Notch signaling pathway"/>
    <property type="evidence" value="ECO:0007669"/>
    <property type="project" value="InterPro"/>
</dbReference>
<dbReference type="FunFam" id="2.10.25.140:FF:000001">
    <property type="entry name" value="Delta-like protein"/>
    <property type="match status" value="1"/>
</dbReference>
<keyword evidence="7" id="KW-0221">Differentiation</keyword>
<feature type="domain" description="EGF-like" evidence="18">
    <location>
        <begin position="524"/>
        <end position="560"/>
    </location>
</feature>
<dbReference type="GO" id="GO:0048100">
    <property type="term" value="P:wing disc anterior/posterior pattern formation"/>
    <property type="evidence" value="ECO:0007669"/>
    <property type="project" value="UniProtKB-ARBA"/>
</dbReference>
<dbReference type="PROSITE" id="PS50026">
    <property type="entry name" value="EGF_3"/>
    <property type="match status" value="12"/>
</dbReference>
<feature type="disulfide bond" evidence="13">
    <location>
        <begin position="786"/>
        <end position="795"/>
    </location>
</feature>
<dbReference type="Gene3D" id="2.10.25.140">
    <property type="match status" value="1"/>
</dbReference>
<dbReference type="FunFam" id="2.10.25.10:FF:000613">
    <property type="entry name" value="Delta-like protein"/>
    <property type="match status" value="1"/>
</dbReference>
<evidence type="ECO:0000256" key="11">
    <source>
        <dbReference type="ARBA" id="ARBA00023157"/>
    </source>
</evidence>
<dbReference type="Gene3D" id="2.10.25.10">
    <property type="entry name" value="Laminin"/>
    <property type="match status" value="13"/>
</dbReference>
<dbReference type="GO" id="GO:0008587">
    <property type="term" value="P:imaginal disc-derived wing margin morphogenesis"/>
    <property type="evidence" value="ECO:0007669"/>
    <property type="project" value="UniProtKB-ARBA"/>
</dbReference>
<name>A0A0K8VJK4_BACLA</name>
<feature type="region of interest" description="Disordered" evidence="16">
    <location>
        <begin position="1428"/>
        <end position="1468"/>
    </location>
</feature>
<reference evidence="20" key="1">
    <citation type="submission" date="2015-06" db="EMBL/GenBank/DDBJ databases">
        <authorList>
            <person name="Hoefler B.C."/>
            <person name="Straight P.D."/>
        </authorList>
    </citation>
    <scope>NUCLEOTIDE SEQUENCE</scope>
</reference>
<dbReference type="Pfam" id="PF07657">
    <property type="entry name" value="MNNL"/>
    <property type="match status" value="1"/>
</dbReference>
<dbReference type="Pfam" id="PF21700">
    <property type="entry name" value="EGF_DL_JAG"/>
    <property type="match status" value="1"/>
</dbReference>
<feature type="disulfide bond" evidence="13">
    <location>
        <begin position="995"/>
        <end position="1004"/>
    </location>
</feature>
<dbReference type="PROSITE" id="PS51051">
    <property type="entry name" value="DSL"/>
    <property type="match status" value="1"/>
</dbReference>
<dbReference type="Pfam" id="PF23575">
    <property type="entry name" value="JAG1"/>
    <property type="match status" value="1"/>
</dbReference>
<comment type="subcellular location">
    <subcellularLocation>
        <location evidence="1 15">Membrane</location>
        <topology evidence="1 15">Single-pass type I membrane protein</topology>
    </subcellularLocation>
</comment>
<dbReference type="Pfam" id="PF12661">
    <property type="entry name" value="hEGF"/>
    <property type="match status" value="1"/>
</dbReference>
<dbReference type="SUPFAM" id="SSF57184">
    <property type="entry name" value="Growth factor receptor domain"/>
    <property type="match status" value="1"/>
</dbReference>
<evidence type="ECO:0000256" key="7">
    <source>
        <dbReference type="ARBA" id="ARBA00022782"/>
    </source>
</evidence>
<dbReference type="GO" id="GO:0046331">
    <property type="term" value="P:lateral inhibition"/>
    <property type="evidence" value="ECO:0007669"/>
    <property type="project" value="UniProtKB-ARBA"/>
</dbReference>
<feature type="domain" description="EGF-like" evidence="18">
    <location>
        <begin position="235"/>
        <end position="268"/>
    </location>
</feature>
<evidence type="ECO:0000256" key="4">
    <source>
        <dbReference type="ARBA" id="ARBA00022692"/>
    </source>
</evidence>
<dbReference type="InterPro" id="IPR018097">
    <property type="entry name" value="EGF_Ca-bd_CS"/>
</dbReference>
<dbReference type="InterPro" id="IPR056986">
    <property type="entry name" value="JAG1_1/2_dom"/>
</dbReference>
<dbReference type="FunFam" id="2.10.25.10:FF:000294">
    <property type="entry name" value="Delta-like protein"/>
    <property type="match status" value="1"/>
</dbReference>
<dbReference type="GO" id="GO:0043005">
    <property type="term" value="C:neuron projection"/>
    <property type="evidence" value="ECO:0007669"/>
    <property type="project" value="UniProtKB-ARBA"/>
</dbReference>
<feature type="disulfide bond" evidence="13">
    <location>
        <begin position="749"/>
        <end position="758"/>
    </location>
</feature>
<feature type="domain" description="EGF-like" evidence="18">
    <location>
        <begin position="889"/>
        <end position="929"/>
    </location>
</feature>
<dbReference type="GO" id="GO:0007435">
    <property type="term" value="P:salivary gland morphogenesis"/>
    <property type="evidence" value="ECO:0007669"/>
    <property type="project" value="UniProtKB-ARBA"/>
</dbReference>
<dbReference type="PRINTS" id="PR02059">
    <property type="entry name" value="JAGGEDFAMILY"/>
</dbReference>
<dbReference type="GO" id="GO:0036011">
    <property type="term" value="P:imaginal disc-derived leg segmentation"/>
    <property type="evidence" value="ECO:0007669"/>
    <property type="project" value="UniProtKB-ARBA"/>
</dbReference>
<dbReference type="GO" id="GO:0016330">
    <property type="term" value="P:second mitotic wave involved in compound eye morphogenesis"/>
    <property type="evidence" value="ECO:0007669"/>
    <property type="project" value="UniProtKB-ARBA"/>
</dbReference>
<keyword evidence="11 13" id="KW-1015">Disulfide bond</keyword>
<feature type="disulfide bond" evidence="13">
    <location>
        <begin position="839"/>
        <end position="848"/>
    </location>
</feature>
<keyword evidence="5 15" id="KW-0732">Signal</keyword>
<feature type="region of interest" description="Disordered" evidence="16">
    <location>
        <begin position="1303"/>
        <end position="1327"/>
    </location>
</feature>
<dbReference type="PROSITE" id="PS01186">
    <property type="entry name" value="EGF_2"/>
    <property type="match status" value="8"/>
</dbReference>
<dbReference type="Gene3D" id="2.60.40.3510">
    <property type="match status" value="1"/>
</dbReference>
<dbReference type="GO" id="GO:0045179">
    <property type="term" value="C:apical cortex"/>
    <property type="evidence" value="ECO:0007669"/>
    <property type="project" value="UniProtKB-ARBA"/>
</dbReference>
<dbReference type="PROSITE" id="PS00010">
    <property type="entry name" value="ASX_HYDROXYL"/>
    <property type="match status" value="7"/>
</dbReference>
<dbReference type="FunFam" id="2.10.25.10:FF:000693">
    <property type="entry name" value="Delta-like protein"/>
    <property type="match status" value="1"/>
</dbReference>
<feature type="domain" description="EGF-like" evidence="18">
    <location>
        <begin position="931"/>
        <end position="967"/>
    </location>
</feature>
<dbReference type="Pfam" id="PF00008">
    <property type="entry name" value="EGF"/>
    <property type="match status" value="8"/>
</dbReference>
<dbReference type="PROSITE" id="PS00022">
    <property type="entry name" value="EGF_1"/>
    <property type="match status" value="13"/>
</dbReference>
<dbReference type="InterPro" id="IPR000152">
    <property type="entry name" value="EGF-type_Asp/Asn_hydroxyl_site"/>
</dbReference>
<dbReference type="GO" id="GO:0016324">
    <property type="term" value="C:apical plasma membrane"/>
    <property type="evidence" value="ECO:0007669"/>
    <property type="project" value="UniProtKB-ARBA"/>
</dbReference>
<keyword evidence="10 15" id="KW-0472">Membrane</keyword>
<keyword evidence="6 15" id="KW-0677">Repeat</keyword>
<keyword evidence="8" id="KW-0106">Calcium</keyword>
<feature type="disulfide bond" evidence="13">
    <location>
        <begin position="674"/>
        <end position="683"/>
    </location>
</feature>
<dbReference type="GO" id="GO:0043208">
    <property type="term" value="F:glycosphingolipid binding"/>
    <property type="evidence" value="ECO:0007669"/>
    <property type="project" value="UniProtKB-ARBA"/>
</dbReference>
<dbReference type="GO" id="GO:0009986">
    <property type="term" value="C:cell surface"/>
    <property type="evidence" value="ECO:0007669"/>
    <property type="project" value="UniProtKB-ARBA"/>
</dbReference>
<dbReference type="FunFam" id="2.10.25.10:FF:000117">
    <property type="entry name" value="Delta-like protein"/>
    <property type="match status" value="1"/>
</dbReference>
<evidence type="ECO:0000256" key="14">
    <source>
        <dbReference type="PROSITE-ProRule" id="PRU00377"/>
    </source>
</evidence>
<dbReference type="SUPFAM" id="SSF57196">
    <property type="entry name" value="EGF/Laminin"/>
    <property type="match status" value="8"/>
</dbReference>
<gene>
    <name evidence="20" type="primary">Ser_2</name>
    <name evidence="20" type="ORF">c0_g1_i3</name>
</gene>
<dbReference type="InterPro" id="IPR026219">
    <property type="entry name" value="Jagged/Serrate"/>
</dbReference>
<dbReference type="GO" id="GO:0051093">
    <property type="term" value="P:negative regulation of developmental process"/>
    <property type="evidence" value="ECO:0007669"/>
    <property type="project" value="UniProtKB-ARBA"/>
</dbReference>
<dbReference type="PROSITE" id="PS01187">
    <property type="entry name" value="EGF_CA"/>
    <property type="match status" value="4"/>
</dbReference>
<evidence type="ECO:0000256" key="10">
    <source>
        <dbReference type="ARBA" id="ARBA00023136"/>
    </source>
</evidence>
<feature type="disulfide bond" evidence="13">
    <location>
        <begin position="330"/>
        <end position="339"/>
    </location>
</feature>
<keyword evidence="2 15" id="KW-0217">Developmental protein</keyword>
<evidence type="ECO:0000256" key="8">
    <source>
        <dbReference type="ARBA" id="ARBA00022837"/>
    </source>
</evidence>
<dbReference type="GO" id="GO:0035214">
    <property type="term" value="P:eye-antennal disc development"/>
    <property type="evidence" value="ECO:0007669"/>
    <property type="project" value="UniProtKB-ARBA"/>
</dbReference>
<feature type="domain" description="EGF-like" evidence="18">
    <location>
        <begin position="969"/>
        <end position="1005"/>
    </location>
</feature>
<organism evidence="20">
    <name type="scientific">Bactrocera latifrons</name>
    <name type="common">Malaysian fruit fly</name>
    <name type="synonym">Chaetodacus latifrons</name>
    <dbReference type="NCBI Taxonomy" id="174628"/>
    <lineage>
        <taxon>Eukaryota</taxon>
        <taxon>Metazoa</taxon>
        <taxon>Ecdysozoa</taxon>
        <taxon>Arthropoda</taxon>
        <taxon>Hexapoda</taxon>
        <taxon>Insecta</taxon>
        <taxon>Pterygota</taxon>
        <taxon>Neoptera</taxon>
        <taxon>Endopterygota</taxon>
        <taxon>Diptera</taxon>
        <taxon>Brachycera</taxon>
        <taxon>Muscomorpha</taxon>
        <taxon>Tephritoidea</taxon>
        <taxon>Tephritidae</taxon>
        <taxon>Bactrocera</taxon>
        <taxon>Bactrocera</taxon>
    </lineage>
</organism>
<feature type="compositionally biased region" description="Gly residues" evidence="16">
    <location>
        <begin position="412"/>
        <end position="429"/>
    </location>
</feature>
<feature type="disulfide bond" evidence="13">
    <location>
        <begin position="690"/>
        <end position="700"/>
    </location>
</feature>
<feature type="domain" description="EGF-like" evidence="18">
    <location>
        <begin position="723"/>
        <end position="759"/>
    </location>
</feature>
<dbReference type="EMBL" id="GDHF01013245">
    <property type="protein sequence ID" value="JAI39069.1"/>
    <property type="molecule type" value="Transcribed_RNA"/>
</dbReference>
<dbReference type="FunFam" id="2.10.25.10:FF:000776">
    <property type="entry name" value="Delta-like protein"/>
    <property type="match status" value="1"/>
</dbReference>
<feature type="region of interest" description="Disordered" evidence="16">
    <location>
        <begin position="411"/>
        <end position="433"/>
    </location>
</feature>
<evidence type="ECO:0000256" key="1">
    <source>
        <dbReference type="ARBA" id="ARBA00004479"/>
    </source>
</evidence>
<evidence type="ECO:0000256" key="3">
    <source>
        <dbReference type="ARBA" id="ARBA00022536"/>
    </source>
</evidence>
<dbReference type="CDD" id="cd00054">
    <property type="entry name" value="EGF_CA"/>
    <property type="match status" value="9"/>
</dbReference>
<keyword evidence="4 15" id="KW-0812">Transmembrane</keyword>
<sequence length="1472" mass="155955">MYRMFTKHFRRKMRHSDTVTALSIYILLAVIQKISAAGNFELEILEISNTNSHLLTGYCCGVPLEIRSTKTTGCPPCSTAFRLCLKEYQSSPPSITTGCSFGNKTTGILGGSSFVLSEPGMSAIVLPFTFRWTKSFTLILQALDMYNTSYPDSERLIEETAFSGVILPSPEWKTLDHIGKNARITYRVRVQCAVTYYNTTCTTFCRPRDDQFGHYTCGVEGQKLCLPGWQGINCEEAICRPGCDPTHGKCDQPGGCECRQGWRGPLCNECMVYPGCKHGSCNGSAWKCVCDTNWGGILCDQDLNYCGTHEPCMHGGTCENTAPDKYHCTCAEGLSGERCEIVEQPCATQPCKNGGTCRLKESTLPNVTTLPTYRAMRGMSSAMGKPVSRRDSLLGLAGLSGGGAAATTIPTGAGGGGGGSASGGAGDGRGNSTSAMSALAAAAKLLPGGGGGVANPALATSMLMQLQQYHSNPNSGNGGSSPGTSNLLHSPHHSIGHRAQQIPPVGEYTCDCTPGWTGPSCEINIDECAGGPCEHGGTCIDLIGGFRCECPPEWTGDVCQIDVNECEVHYTTTITNGNNHHNNHHLNNGAGTLADAISSATSSAALIAAISAASSSTAATAAAKAALQSQAASAGNATVIRAAAAQGATQAGTVGPCINAQQCVNLPGSFSCVCLEGWGGPTCALNLDDCVGQCKNGATCIDLVNDYHCACATGFTGRDCETDIDECANSPCRNGGECVDLIGKFKCICPLGYSGSLCEEAKDHCTPSPCLQGRCLNTPGSYYCHCPPDRAGKHCEQIRPLCSQPPCNEGCFANATMNALPCSGHGTCEIGDVGTFCKCHVGYTGTFCEHNLNDCSPNPCRNGGICLDGDGDFTCECISGWTGKRCSERANECYGGQCQNGGTCLPSSTEKGPQSHCRCTPGWHGVFCDEPIDQCSGQPCHNGGTCESGTGWFRCLCAQGFSGPDCRINVNECSPQPCLGGATCIDGIGGFTCICPPGRHGLRCEILLSDPKSACVNSTNTLSPYHALNQSQGDWLELALSGSTDEYCNACICENGTSRCTNLWCGLPNCFKVDAATKSSNLSGVCKQHEVCVPTVNEACLSPPCAVRGDCRALEPSRRVAPPRLPAKPECWPNQAVLNENCARLTILLDLQQVGEGSSVEGLCSVIRFLLASKLVKSPLDNNDAMLIIICDLKMGTNDTIEMTVSSTMLADPQLPITVGLLGELLSSRQINSLQRRKELRNAKFAPLVSILEVKVETALVAEGNHSSLLIGILCGIFIVLIGCAVFITLMWRQRLHPRSTSGINLTPSMDVSRHEEEKSNNLQNEENLRRYTNPLKGSTSSLGRTNGMELSLNPSPELATVSSLVAASTSALHRSQPLYPANCGESNFDCELEVSATGSRTNVTSKTELHHAHVQKRNSQILLHKTPNSDMKKNTVGSLDSPRKDFGKRSINCKSMPPPANEESDVLTVVV</sequence>
<feature type="domain" description="EGF-like" evidence="18">
    <location>
        <begin position="302"/>
        <end position="340"/>
    </location>
</feature>
<dbReference type="InterPro" id="IPR013032">
    <property type="entry name" value="EGF-like_CS"/>
</dbReference>
<dbReference type="PANTHER" id="PTHR12916">
    <property type="entry name" value="CYTOCHROME C OXIDASE POLYPEPTIDE VIC-2"/>
    <property type="match status" value="1"/>
</dbReference>
<protein>
    <recommendedName>
        <fullName evidence="15">Delta-like protein</fullName>
    </recommendedName>
</protein>
<dbReference type="FunFam" id="2.10.25.10:FF:000123">
    <property type="entry name" value="Crumbs homolog 1 (Drosophila)"/>
    <property type="match status" value="1"/>
</dbReference>
<feature type="region of interest" description="Disordered" evidence="16">
    <location>
        <begin position="469"/>
        <end position="500"/>
    </location>
</feature>
<feature type="domain" description="DSL" evidence="19">
    <location>
        <begin position="190"/>
        <end position="234"/>
    </location>
</feature>
<dbReference type="GO" id="GO:0042063">
    <property type="term" value="P:gliogenesis"/>
    <property type="evidence" value="ECO:0007669"/>
    <property type="project" value="UniProtKB-ARBA"/>
</dbReference>
<dbReference type="GO" id="GO:0005509">
    <property type="term" value="F:calcium ion binding"/>
    <property type="evidence" value="ECO:0007669"/>
    <property type="project" value="InterPro"/>
</dbReference>
<keyword evidence="3 13" id="KW-0245">EGF-like domain</keyword>
<evidence type="ECO:0000256" key="5">
    <source>
        <dbReference type="ARBA" id="ARBA00022729"/>
    </source>
</evidence>
<evidence type="ECO:0000256" key="16">
    <source>
        <dbReference type="SAM" id="MobiDB-lite"/>
    </source>
</evidence>
<evidence type="ECO:0000313" key="20">
    <source>
        <dbReference type="EMBL" id="JAI39069.1"/>
    </source>
</evidence>
<dbReference type="OrthoDB" id="283575at2759"/>
<comment type="caution">
    <text evidence="13">Lacks conserved residue(s) required for the propagation of feature annotation.</text>
</comment>
<evidence type="ECO:0000256" key="2">
    <source>
        <dbReference type="ARBA" id="ARBA00022473"/>
    </source>
</evidence>
<dbReference type="GO" id="GO:0005112">
    <property type="term" value="F:Notch binding"/>
    <property type="evidence" value="ECO:0007669"/>
    <property type="project" value="InterPro"/>
</dbReference>
<feature type="domain" description="EGF-like" evidence="18">
    <location>
        <begin position="851"/>
        <end position="887"/>
    </location>
</feature>
<dbReference type="SMART" id="SM00215">
    <property type="entry name" value="VWC_out"/>
    <property type="match status" value="1"/>
</dbReference>
<feature type="disulfide bond" evidence="13">
    <location>
        <begin position="919"/>
        <end position="928"/>
    </location>
</feature>
<evidence type="ECO:0000256" key="13">
    <source>
        <dbReference type="PROSITE-ProRule" id="PRU00076"/>
    </source>
</evidence>
<comment type="function">
    <text evidence="15">Putative Notch ligand involved in the mediation of Notch signaling.</text>
</comment>
<evidence type="ECO:0000259" key="19">
    <source>
        <dbReference type="PROSITE" id="PS51051"/>
    </source>
</evidence>
<feature type="disulfide bond" evidence="13">
    <location>
        <begin position="550"/>
        <end position="559"/>
    </location>
</feature>
<feature type="disulfide bond" evidence="14">
    <location>
        <begin position="205"/>
        <end position="217"/>
    </location>
</feature>
<dbReference type="InterPro" id="IPR000742">
    <property type="entry name" value="EGF"/>
</dbReference>
<dbReference type="GO" id="GO:0003008">
    <property type="term" value="P:system process"/>
    <property type="evidence" value="ECO:0007669"/>
    <property type="project" value="UniProtKB-ARBA"/>
</dbReference>
<dbReference type="Pfam" id="PF01414">
    <property type="entry name" value="DSL"/>
    <property type="match status" value="1"/>
</dbReference>
<feature type="domain" description="EGF-like" evidence="18">
    <location>
        <begin position="686"/>
        <end position="721"/>
    </location>
</feature>
<evidence type="ECO:0000256" key="15">
    <source>
        <dbReference type="RuleBase" id="RU280815"/>
    </source>
</evidence>
<dbReference type="SMART" id="SM00181">
    <property type="entry name" value="EGF"/>
    <property type="match status" value="15"/>
</dbReference>
<proteinExistence type="predicted"/>
<dbReference type="GO" id="GO:0048018">
    <property type="term" value="F:receptor ligand activity"/>
    <property type="evidence" value="ECO:0007669"/>
    <property type="project" value="UniProtKB-ARBA"/>
</dbReference>
<dbReference type="SMART" id="SM00179">
    <property type="entry name" value="EGF_CA"/>
    <property type="match status" value="10"/>
</dbReference>
<feature type="domain" description="EGF-like" evidence="18">
    <location>
        <begin position="814"/>
        <end position="849"/>
    </location>
</feature>
<dbReference type="InterPro" id="IPR001007">
    <property type="entry name" value="VWF_dom"/>
</dbReference>
<evidence type="ECO:0000256" key="12">
    <source>
        <dbReference type="ARBA" id="ARBA00023180"/>
    </source>
</evidence>
<dbReference type="FunFam" id="2.10.25.10:FF:000004">
    <property type="entry name" value="Neurogenic locus notch 1"/>
    <property type="match status" value="1"/>
</dbReference>
<feature type="disulfide bond" evidence="14">
    <location>
        <begin position="225"/>
        <end position="234"/>
    </location>
</feature>
<feature type="disulfide bond" evidence="13">
    <location>
        <begin position="258"/>
        <end position="267"/>
    </location>
</feature>
<keyword evidence="12" id="KW-0325">Glycoprotein</keyword>
<feature type="domain" description="EGF-like" evidence="18">
    <location>
        <begin position="649"/>
        <end position="684"/>
    </location>
</feature>
<feature type="disulfide bond" evidence="14">
    <location>
        <begin position="192"/>
        <end position="201"/>
    </location>
</feature>
<dbReference type="GO" id="GO:0030718">
    <property type="term" value="P:germ-line stem cell population maintenance"/>
    <property type="evidence" value="ECO:0007669"/>
    <property type="project" value="UniProtKB-ARBA"/>
</dbReference>
<feature type="disulfide bond" evidence="13">
    <location>
        <begin position="957"/>
        <end position="966"/>
    </location>
</feature>
<dbReference type="FunFam" id="2.10.25.10:FF:000018">
    <property type="entry name" value="Delta-like 1"/>
    <property type="match status" value="1"/>
</dbReference>
<dbReference type="InterPro" id="IPR011651">
    <property type="entry name" value="Notch_ligand_N"/>
</dbReference>
<feature type="domain" description="EGF-like" evidence="18">
    <location>
        <begin position="761"/>
        <end position="796"/>
    </location>
</feature>
<feature type="disulfide bond" evidence="13">
    <location>
        <begin position="765"/>
        <end position="775"/>
    </location>
</feature>
<dbReference type="InterPro" id="IPR001774">
    <property type="entry name" value="DSL"/>
</dbReference>
<dbReference type="SMART" id="SM00051">
    <property type="entry name" value="DSL"/>
    <property type="match status" value="1"/>
</dbReference>
<feature type="disulfide bond" evidence="13">
    <location>
        <begin position="877"/>
        <end position="886"/>
    </location>
</feature>
<evidence type="ECO:0000256" key="6">
    <source>
        <dbReference type="ARBA" id="ARBA00022737"/>
    </source>
</evidence>